<comment type="caution">
    <text evidence="2">The sequence shown here is derived from an EMBL/GenBank/DDBJ whole genome shotgun (WGS) entry which is preliminary data.</text>
</comment>
<gene>
    <name evidence="2" type="ORF">F2Q68_00044620</name>
</gene>
<dbReference type="EMBL" id="QGKW02000276">
    <property type="protein sequence ID" value="KAF2607236.1"/>
    <property type="molecule type" value="Genomic_DNA"/>
</dbReference>
<feature type="region of interest" description="Disordered" evidence="1">
    <location>
        <begin position="1"/>
        <end position="26"/>
    </location>
</feature>
<name>A0A8S9LPQ4_BRACR</name>
<proteinExistence type="predicted"/>
<organism evidence="2 3">
    <name type="scientific">Brassica cretica</name>
    <name type="common">Mustard</name>
    <dbReference type="NCBI Taxonomy" id="69181"/>
    <lineage>
        <taxon>Eukaryota</taxon>
        <taxon>Viridiplantae</taxon>
        <taxon>Streptophyta</taxon>
        <taxon>Embryophyta</taxon>
        <taxon>Tracheophyta</taxon>
        <taxon>Spermatophyta</taxon>
        <taxon>Magnoliopsida</taxon>
        <taxon>eudicotyledons</taxon>
        <taxon>Gunneridae</taxon>
        <taxon>Pentapetalae</taxon>
        <taxon>rosids</taxon>
        <taxon>malvids</taxon>
        <taxon>Brassicales</taxon>
        <taxon>Brassicaceae</taxon>
        <taxon>Brassiceae</taxon>
        <taxon>Brassica</taxon>
    </lineage>
</organism>
<evidence type="ECO:0000313" key="3">
    <source>
        <dbReference type="Proteomes" id="UP000712281"/>
    </source>
</evidence>
<protein>
    <submittedName>
        <fullName evidence="2">Uncharacterized protein</fullName>
    </submittedName>
</protein>
<evidence type="ECO:0000313" key="2">
    <source>
        <dbReference type="EMBL" id="KAF2607236.1"/>
    </source>
</evidence>
<accession>A0A8S9LPQ4</accession>
<reference evidence="2" key="1">
    <citation type="submission" date="2019-12" db="EMBL/GenBank/DDBJ databases">
        <title>Genome sequencing and annotation of Brassica cretica.</title>
        <authorList>
            <person name="Studholme D.J."/>
            <person name="Sarris P.F."/>
        </authorList>
    </citation>
    <scope>NUCLEOTIDE SEQUENCE</scope>
    <source>
        <strain evidence="2">PFS-001/15</strain>
        <tissue evidence="2">Leaf</tissue>
    </source>
</reference>
<evidence type="ECO:0000256" key="1">
    <source>
        <dbReference type="SAM" id="MobiDB-lite"/>
    </source>
</evidence>
<sequence>MEDSVAAFLSGLGSGPGGQCSPSEAGLASRRFPPAIWSVRQVFPSDFQLLKRGGVFSGSLPSSMHIGDLALQAVYLLLKLSCHLGSFSWFGVLIHRHHHVVRLLPSF</sequence>
<dbReference type="Proteomes" id="UP000712281">
    <property type="component" value="Unassembled WGS sequence"/>
</dbReference>
<dbReference type="AlphaFoldDB" id="A0A8S9LPQ4"/>